<dbReference type="SUPFAM" id="SSF56219">
    <property type="entry name" value="DNase I-like"/>
    <property type="match status" value="1"/>
</dbReference>
<protein>
    <recommendedName>
        <fullName evidence="5">Peptidoglycan DD-metalloendopeptidase family protein</fullName>
    </recommendedName>
</protein>
<dbReference type="PANTHER" id="PTHR21666">
    <property type="entry name" value="PEPTIDASE-RELATED"/>
    <property type="match status" value="1"/>
</dbReference>
<dbReference type="InterPro" id="IPR050570">
    <property type="entry name" value="Cell_wall_metabolism_enzyme"/>
</dbReference>
<evidence type="ECO:0000313" key="3">
    <source>
        <dbReference type="EMBL" id="GAA3628874.1"/>
    </source>
</evidence>
<dbReference type="EMBL" id="BAABAB010000023">
    <property type="protein sequence ID" value="GAA3628874.1"/>
    <property type="molecule type" value="Genomic_DNA"/>
</dbReference>
<dbReference type="Proteomes" id="UP001501490">
    <property type="component" value="Unassembled WGS sequence"/>
</dbReference>
<evidence type="ECO:0000259" key="2">
    <source>
        <dbReference type="Pfam" id="PF26571"/>
    </source>
</evidence>
<name>A0ABP7ABR6_9ACTN</name>
<dbReference type="CDD" id="cd12797">
    <property type="entry name" value="M23_peptidase"/>
    <property type="match status" value="1"/>
</dbReference>
<proteinExistence type="predicted"/>
<gene>
    <name evidence="3" type="ORF">GCM10022236_34030</name>
</gene>
<dbReference type="Gene3D" id="2.70.70.10">
    <property type="entry name" value="Glucose Permease (Domain IIA)"/>
    <property type="match status" value="1"/>
</dbReference>
<feature type="domain" description="M23ase beta-sheet core" evidence="1">
    <location>
        <begin position="643"/>
        <end position="760"/>
    </location>
</feature>
<dbReference type="Pfam" id="PF26571">
    <property type="entry name" value="VldE"/>
    <property type="match status" value="1"/>
</dbReference>
<accession>A0ABP7ABR6</accession>
<evidence type="ECO:0000313" key="4">
    <source>
        <dbReference type="Proteomes" id="UP001501490"/>
    </source>
</evidence>
<organism evidence="3 4">
    <name type="scientific">Microlunatus ginsengisoli</name>
    <dbReference type="NCBI Taxonomy" id="363863"/>
    <lineage>
        <taxon>Bacteria</taxon>
        <taxon>Bacillati</taxon>
        <taxon>Actinomycetota</taxon>
        <taxon>Actinomycetes</taxon>
        <taxon>Propionibacteriales</taxon>
        <taxon>Propionibacteriaceae</taxon>
        <taxon>Microlunatus</taxon>
    </lineage>
</organism>
<dbReference type="Gene3D" id="3.60.10.10">
    <property type="entry name" value="Endonuclease/exonuclease/phosphatase"/>
    <property type="match status" value="1"/>
</dbReference>
<dbReference type="SUPFAM" id="SSF51261">
    <property type="entry name" value="Duplicated hybrid motif"/>
    <property type="match status" value="1"/>
</dbReference>
<evidence type="ECO:0000259" key="1">
    <source>
        <dbReference type="Pfam" id="PF01551"/>
    </source>
</evidence>
<reference evidence="4" key="1">
    <citation type="journal article" date="2019" name="Int. J. Syst. Evol. Microbiol.">
        <title>The Global Catalogue of Microorganisms (GCM) 10K type strain sequencing project: providing services to taxonomists for standard genome sequencing and annotation.</title>
        <authorList>
            <consortium name="The Broad Institute Genomics Platform"/>
            <consortium name="The Broad Institute Genome Sequencing Center for Infectious Disease"/>
            <person name="Wu L."/>
            <person name="Ma J."/>
        </authorList>
    </citation>
    <scope>NUCLEOTIDE SEQUENCE [LARGE SCALE GENOMIC DNA]</scope>
    <source>
        <strain evidence="4">JCM 16929</strain>
    </source>
</reference>
<dbReference type="PANTHER" id="PTHR21666:SF270">
    <property type="entry name" value="MUREIN HYDROLASE ACTIVATOR ENVC"/>
    <property type="match status" value="1"/>
</dbReference>
<dbReference type="InterPro" id="IPR016047">
    <property type="entry name" value="M23ase_b-sheet_dom"/>
</dbReference>
<comment type="caution">
    <text evidence="3">The sequence shown here is derived from an EMBL/GenBank/DDBJ whole genome shotgun (WGS) entry which is preliminary data.</text>
</comment>
<dbReference type="Pfam" id="PF01551">
    <property type="entry name" value="Peptidase_M23"/>
    <property type="match status" value="1"/>
</dbReference>
<dbReference type="InterPro" id="IPR036691">
    <property type="entry name" value="Endo/exonu/phosph_ase_sf"/>
</dbReference>
<sequence>MKKVLAIAISMFLLIALGLVFFGPIQAACYPAQALGHVDVPTDPMPVSNPSAPVTVRVATWNTYLGNSTGRVVAGLEALTRVSDVIGAQELFSADRRAVVGRALARKGWAASSGADSAVPIFYNAAKYKLLAHDVVKEFDVTRIENGPSGTSIGPRWIQWVQLEDRATGGVFFVVNHHIIPGVASNGRPRTSAPERLAIRDKQVAMANSIITKLRSYGPVVLTEDSNVDNRADQRVKDPRLDYVQMQQMRMATNWTMLGMPRTGSLLDKIAVTLENTRFTGQTRLPTWGSDHHPIVATITKTSSSAPAAASSAAVQATLPTSLTVPGLSLDADQINVAAAAIQVGKQYGVPERGWIVAIATALQESGLQNLDHGDRDSLGAWQQRPSTGWGTPAQIRDLTLAVRAFYGVADHTHNPGLLDIHGWAQMSIAQAAQAVQRSAFPSAYAKWETPATTIVAKLAALAGTSSGTGDCGTHSTGLSGDCPPTNMPAEKVLSPDAMLVLRCVAAQFPQITTIGTYPGHLPDESRAVDIMIPGWNTDAGKALGDQIAAWVRAHQAQLGVQYVIWSARIWNIERNDEGWRRYASITGHDDPSSLHYNHVHVSVYGNRGTGPDGSDAAVGTGDWHLPVGQPFRVGCGFGCYAGHTGQDFPAPAGTPVYAVTDGTVIRSESITTTGICTTLPICGGTRISYGNLIVIRLASGGDITAWYAHLSERRVRVGQVVRAGQIIGTVGYQGHVIPAGPRGAHLHFEIRRGGTPVDPLPYLRGKGINP</sequence>
<feature type="domain" description="ARB-07466-like C-terminal" evidence="2">
    <location>
        <begin position="493"/>
        <end position="587"/>
    </location>
</feature>
<dbReference type="RefSeq" id="WP_344806747.1">
    <property type="nucleotide sequence ID" value="NZ_BAABAB010000023.1"/>
</dbReference>
<dbReference type="InterPro" id="IPR058593">
    <property type="entry name" value="ARB_07466-like_C"/>
</dbReference>
<dbReference type="InterPro" id="IPR011055">
    <property type="entry name" value="Dup_hybrid_motif"/>
</dbReference>
<evidence type="ECO:0008006" key="5">
    <source>
        <dbReference type="Google" id="ProtNLM"/>
    </source>
</evidence>
<keyword evidence="4" id="KW-1185">Reference proteome</keyword>